<evidence type="ECO:0000313" key="3">
    <source>
        <dbReference type="EMBL" id="KAF4613696.1"/>
    </source>
</evidence>
<evidence type="ECO:0000259" key="2">
    <source>
        <dbReference type="SMART" id="SM00739"/>
    </source>
</evidence>
<dbReference type="Pfam" id="PF18758">
    <property type="entry name" value="KDZ"/>
    <property type="match status" value="1"/>
</dbReference>
<evidence type="ECO:0000313" key="4">
    <source>
        <dbReference type="Proteomes" id="UP000521872"/>
    </source>
</evidence>
<gene>
    <name evidence="3" type="ORF">D9613_008209</name>
</gene>
<dbReference type="GO" id="GO:0032784">
    <property type="term" value="P:regulation of DNA-templated transcription elongation"/>
    <property type="evidence" value="ECO:0007669"/>
    <property type="project" value="InterPro"/>
</dbReference>
<dbReference type="PANTHER" id="PTHR11125:SF7">
    <property type="entry name" value="TRANSCRIPTION ELONGATION FACTOR SPT5"/>
    <property type="match status" value="1"/>
</dbReference>
<dbReference type="Pfam" id="PF18803">
    <property type="entry name" value="CxC2"/>
    <property type="match status" value="1"/>
</dbReference>
<feature type="compositionally biased region" description="Low complexity" evidence="1">
    <location>
        <begin position="722"/>
        <end position="735"/>
    </location>
</feature>
<feature type="region of interest" description="Disordered" evidence="1">
    <location>
        <begin position="654"/>
        <end position="756"/>
    </location>
</feature>
<dbReference type="PANTHER" id="PTHR11125">
    <property type="entry name" value="SUPPRESSOR OF TY 5"/>
    <property type="match status" value="1"/>
</dbReference>
<dbReference type="InterPro" id="IPR040521">
    <property type="entry name" value="KDZ"/>
</dbReference>
<accession>A0A8H4QMM5</accession>
<sequence>MDYLALWVVIKYKHSTDETEMSEQRSAKRRRIAENPFVDIEAIAGSDNEEEEGSEDDSDFIVDGAIDIDEDDLLSADRTPSSGPSRLTPSVDPAIDEQYSALFGRALARGAKRSPLERGIHEGVGDVLLGRRPSTDKRTWVRIRPMKGTLSTYVGDLALAIRSDTPNRVDYWIVPRTALVKEKKATRPSQALFNPSLARAEEGEDAVQHIHSEGGTCSYHTQAACYSKQGFLLVSGPPTIALSFSGQVLPTPREFDTFSACEALDPAFLLETKSLITRNSIVRGDRVKCIAGELQNLIGVVLECDEDSLNVHFESLDIDYSVMRYEVRKYFRVGDRVIINDGGAGERKGWIIGCEETSVCVFDPKTKEELPCSWHQLRFDDTVDSYRLRNLSRSSSFQLQEQHAMRENPNHRFEKKAVLVTGNHYKGVRGIIADTTIDGYAFVSLALFNHPCKEKIKLSDLQIIVPGKDREYLVPIVSQPNSFISTLPKLPPLISLDSSSTPSSSQTPMPTTPLSGNLLDAWNPAASTPLWSLSPGIMHSSSVTQAVSVRPALELPWLSNPIFNTARVKLCLRNDRTRLFEMRTVNNDIVTVRDGRQTLDYPLADLDFIRPEGCTDPVVSFAQGELFGKIFRVKEFGPVETVILHPGEIKFTESFPTPTSNYSAMGKQRLSAKDARKRRLETEVEEEADERSRKKTATSASTDVYATFESRSPSKITSQNVLHPPLAAPPILADTPPNPDDGRRDSAEATGSKELEDFENAKLDLMHYLLQREYHPLVEEPCPCGRGERLVGCSECLGHNIVCKECFISKHATVPTHWARVWQKEGRFFTKCDISTLRPEGYAIPLGHNGERCPSPFDLEDDTGIILVDHNGVHQTRLHYCTCDGIPNRIEQLISAGLFPATMRLPRTAFTSTVLQQFHIHHLESKESAFDFIGSLRRLTDNFFATATSDPYEQFLKVIRFWRALMATKRLGQAHGIDKHLPQLREGNLQILCPACMQPGINTEKGWEKNLYPHLRHLHQISLTADGNFHTTRYKKNGSTDDYSLFAGRAYYGEQEDFKQYLRSLPAKDIEDKVTCAVKAVTNQNRVVDNLAETGTINIQCPHCIVLSTVDLQRGERFANTDYALARMLRLNRDLCDPSKPFLNNVDFLFSYDISCAYNINITKRFQERFPDLTPAVRRFRFVVPLVHIHNHKENCMYLYSSSYTECAGHFHGETAEFEWPEVNQLAPQTRQMNEGARQDALIGLHGDWNLKKVVNMSTLLLANLIHARKVFGVKRDQFITLTILYGDRVPMWNTRDRNARIKNKSNEIEWLLAIAKQRDSVKTDTQGAFGDLDSRAAILGLKLVNEGLIIEEKQREITQALSRLHAAGHPTARLKPSEISDSSVTQRLENTVESLRTKLRPRLTKWKEQQHEFMGSFISDLRASIQERSSLEEPEQDMLFLPSYFSKNAIDISIEVVKINALLRSEHDLRKGRAFDAIREVQQTAKSLSVMKGNTPQAVNSYSARTRAQHQVADIESKLELQISDYNTSRDALIALCGADSIEAQLFPVMTVGDTYRSPTHLRREIGSSTRQEGRMYNVGITAGVRVSMPSTLQFGPVKEPTGVAAAVKTQGTNLSSPRTKKVVKERKGKSRRVDIEEIQSSEDSLHATKLPRKDHGWIWRLGAMQDLSEKDLQEWSDESDSIQWFRAEAEMQRWQEEHEIVQAQFVRCIRAFHTMSKVWTRMSDDATASPGHQCYARKMAARYSRLEIEARGKFASAGYANKIVGMDKGLPLAEMINADREVAEKDINYSVVGLAQFRFEPGELIVEPTIQWALA</sequence>
<dbReference type="GO" id="GO:0003729">
    <property type="term" value="F:mRNA binding"/>
    <property type="evidence" value="ECO:0007669"/>
    <property type="project" value="TreeGrafter"/>
</dbReference>
<protein>
    <recommendedName>
        <fullName evidence="2">KOW domain-containing protein</fullName>
    </recommendedName>
</protein>
<feature type="compositionally biased region" description="Polar residues" evidence="1">
    <location>
        <begin position="654"/>
        <end position="663"/>
    </location>
</feature>
<dbReference type="Proteomes" id="UP000521872">
    <property type="component" value="Unassembled WGS sequence"/>
</dbReference>
<evidence type="ECO:0000256" key="1">
    <source>
        <dbReference type="SAM" id="MobiDB-lite"/>
    </source>
</evidence>
<dbReference type="GO" id="GO:0006357">
    <property type="term" value="P:regulation of transcription by RNA polymerase II"/>
    <property type="evidence" value="ECO:0007669"/>
    <property type="project" value="InterPro"/>
</dbReference>
<feature type="compositionally biased region" description="Polar residues" evidence="1">
    <location>
        <begin position="697"/>
        <end position="721"/>
    </location>
</feature>
<dbReference type="GO" id="GO:0006368">
    <property type="term" value="P:transcription elongation by RNA polymerase II"/>
    <property type="evidence" value="ECO:0007669"/>
    <property type="project" value="TreeGrafter"/>
</dbReference>
<dbReference type="InterPro" id="IPR041457">
    <property type="entry name" value="CxC2_KDZ-assoc"/>
</dbReference>
<proteinExistence type="predicted"/>
<keyword evidence="4" id="KW-1185">Reference proteome</keyword>
<dbReference type="InterPro" id="IPR039659">
    <property type="entry name" value="SPT5"/>
</dbReference>
<dbReference type="EMBL" id="JAACJL010000045">
    <property type="protein sequence ID" value="KAF4613696.1"/>
    <property type="molecule type" value="Genomic_DNA"/>
</dbReference>
<dbReference type="InterPro" id="IPR005824">
    <property type="entry name" value="KOW"/>
</dbReference>
<dbReference type="GO" id="GO:0032044">
    <property type="term" value="C:DSIF complex"/>
    <property type="evidence" value="ECO:0007669"/>
    <property type="project" value="TreeGrafter"/>
</dbReference>
<dbReference type="SUPFAM" id="SSF50104">
    <property type="entry name" value="Translation proteins SH3-like domain"/>
    <property type="match status" value="1"/>
</dbReference>
<name>A0A8H4QMM5_9AGAR</name>
<reference evidence="3 4" key="1">
    <citation type="submission" date="2019-12" db="EMBL/GenBank/DDBJ databases">
        <authorList>
            <person name="Floudas D."/>
            <person name="Bentzer J."/>
            <person name="Ahren D."/>
            <person name="Johansson T."/>
            <person name="Persson P."/>
            <person name="Tunlid A."/>
        </authorList>
    </citation>
    <scope>NUCLEOTIDE SEQUENCE [LARGE SCALE GENOMIC DNA]</scope>
    <source>
        <strain evidence="3 4">CBS 102.39</strain>
    </source>
</reference>
<organism evidence="3 4">
    <name type="scientific">Agrocybe pediades</name>
    <dbReference type="NCBI Taxonomy" id="84607"/>
    <lineage>
        <taxon>Eukaryota</taxon>
        <taxon>Fungi</taxon>
        <taxon>Dikarya</taxon>
        <taxon>Basidiomycota</taxon>
        <taxon>Agaricomycotina</taxon>
        <taxon>Agaricomycetes</taxon>
        <taxon>Agaricomycetidae</taxon>
        <taxon>Agaricales</taxon>
        <taxon>Agaricineae</taxon>
        <taxon>Strophariaceae</taxon>
        <taxon>Agrocybe</taxon>
    </lineage>
</organism>
<feature type="domain" description="KOW" evidence="2">
    <location>
        <begin position="411"/>
        <end position="438"/>
    </location>
</feature>
<feature type="compositionally biased region" description="Basic and acidic residues" evidence="1">
    <location>
        <begin position="740"/>
        <end position="756"/>
    </location>
</feature>
<dbReference type="SMART" id="SM00739">
    <property type="entry name" value="KOW"/>
    <property type="match status" value="3"/>
</dbReference>
<dbReference type="Gene3D" id="2.30.30.30">
    <property type="match status" value="1"/>
</dbReference>
<dbReference type="InterPro" id="IPR014722">
    <property type="entry name" value="Rib_uL2_dom2"/>
</dbReference>
<feature type="domain" description="KOW" evidence="2">
    <location>
        <begin position="330"/>
        <end position="357"/>
    </location>
</feature>
<comment type="caution">
    <text evidence="3">The sequence shown here is derived from an EMBL/GenBank/DDBJ whole genome shotgun (WGS) entry which is preliminary data.</text>
</comment>
<dbReference type="InterPro" id="IPR008991">
    <property type="entry name" value="Translation_prot_SH3-like_sf"/>
</dbReference>
<feature type="domain" description="KOW" evidence="2">
    <location>
        <begin position="280"/>
        <end position="307"/>
    </location>
</feature>